<evidence type="ECO:0000256" key="1">
    <source>
        <dbReference type="ARBA" id="ARBA00004141"/>
    </source>
</evidence>
<feature type="transmembrane region" description="Helical" evidence="6">
    <location>
        <begin position="319"/>
        <end position="344"/>
    </location>
</feature>
<dbReference type="EMBL" id="CAWUHC010000127">
    <property type="protein sequence ID" value="CAK7234395.1"/>
    <property type="molecule type" value="Genomic_DNA"/>
</dbReference>
<feature type="transmembrane region" description="Helical" evidence="6">
    <location>
        <begin position="350"/>
        <end position="371"/>
    </location>
</feature>
<evidence type="ECO:0000259" key="7">
    <source>
        <dbReference type="PROSITE" id="PS50850"/>
    </source>
</evidence>
<feature type="transmembrane region" description="Helical" evidence="6">
    <location>
        <begin position="261"/>
        <end position="281"/>
    </location>
</feature>
<dbReference type="InterPro" id="IPR036259">
    <property type="entry name" value="MFS_trans_sf"/>
</dbReference>
<dbReference type="InterPro" id="IPR020846">
    <property type="entry name" value="MFS_dom"/>
</dbReference>
<dbReference type="Pfam" id="PF07690">
    <property type="entry name" value="MFS_1"/>
    <property type="match status" value="1"/>
</dbReference>
<keyword evidence="3 6" id="KW-1133">Transmembrane helix</keyword>
<comment type="subcellular location">
    <subcellularLocation>
        <location evidence="1">Membrane</location>
        <topology evidence="1">Multi-pass membrane protein</topology>
    </subcellularLocation>
</comment>
<dbReference type="PANTHER" id="PTHR23502">
    <property type="entry name" value="MAJOR FACILITATOR SUPERFAMILY"/>
    <property type="match status" value="1"/>
</dbReference>
<dbReference type="CDD" id="cd17323">
    <property type="entry name" value="MFS_Tpo1_MDR_like"/>
    <property type="match status" value="1"/>
</dbReference>
<feature type="domain" description="Major facilitator superfamily (MFS) profile" evidence="7">
    <location>
        <begin position="198"/>
        <end position="631"/>
    </location>
</feature>
<feature type="transmembrane region" description="Helical" evidence="6">
    <location>
        <begin position="602"/>
        <end position="622"/>
    </location>
</feature>
<feature type="transmembrane region" description="Helical" evidence="6">
    <location>
        <begin position="566"/>
        <end position="590"/>
    </location>
</feature>
<feature type="compositionally biased region" description="Basic and acidic residues" evidence="5">
    <location>
        <begin position="37"/>
        <end position="52"/>
    </location>
</feature>
<evidence type="ECO:0000256" key="5">
    <source>
        <dbReference type="SAM" id="MobiDB-lite"/>
    </source>
</evidence>
<feature type="compositionally biased region" description="Basic and acidic residues" evidence="5">
    <location>
        <begin position="150"/>
        <end position="161"/>
    </location>
</feature>
<feature type="transmembrane region" description="Helical" evidence="6">
    <location>
        <begin position="534"/>
        <end position="554"/>
    </location>
</feature>
<sequence>MAAHDEEKVVLDPAATTSTAKPTEAPGLSTTSTSSTHAEKDHEDSTKDETKAGDAATATSHSIDDTTDDDDDDATSHGDPDPYEVVEIEQVDDNGLSAAEKGIAGIVDDDEETRDHNEIVHHHAGGGGNRISATLSRIASNASSAVRRRQSSDAKKNKERLIGPPVPLTDLGTGIVGWDSPDDPAYPLNFKPRRKWLIIIFLASMTLMTPFASSILAPGINFMDADFNNDSVTVGSLAVSIYLLGYAVGPLSLSEMYGRHIVLTASNIFFCAWQIGCALAPSIESLIVFRVLAGIGGSACMSLGGACIGDLFPVEERGLALSIWTLGPLVGPSIGPIAGAWLAQTIGWRWDFWIVLIPGVINTAVIAFFSSETSHHVLIRRKVERLSKELGRDDLRSCYDNPDKPRPSTQKALWQGLVRPLKMLALSPVLLVISLYTAFAYGVLYLLFNTIPMVFQEGYHWSIGITGLVYIPLGLGYCVGLVVFAFMSDGTVIRLTKKNGGVYEPEMRLVDCIYFACCLPITFFWYGWAADKQVHWIVPVLGLFPYGFAVIGVWQPSQAFVIDAYGHYAASATAAFTVFRSVVAAFLPLAGPTMYANLGVGWGNSVLGFICIALIPAPVLIYRYGGFLRKKYPLKID</sequence>
<evidence type="ECO:0000313" key="9">
    <source>
        <dbReference type="Proteomes" id="UP001642406"/>
    </source>
</evidence>
<dbReference type="InterPro" id="IPR011701">
    <property type="entry name" value="MFS"/>
</dbReference>
<feature type="transmembrane region" description="Helical" evidence="6">
    <location>
        <begin position="509"/>
        <end position="528"/>
    </location>
</feature>
<gene>
    <name evidence="8" type="ORF">SBRCBS47491_008933</name>
</gene>
<feature type="compositionally biased region" description="Basic and acidic residues" evidence="5">
    <location>
        <begin position="1"/>
        <end position="10"/>
    </location>
</feature>
<feature type="transmembrane region" description="Helical" evidence="6">
    <location>
        <begin position="287"/>
        <end position="312"/>
    </location>
</feature>
<feature type="region of interest" description="Disordered" evidence="5">
    <location>
        <begin position="140"/>
        <end position="163"/>
    </location>
</feature>
<feature type="transmembrane region" description="Helical" evidence="6">
    <location>
        <begin position="468"/>
        <end position="488"/>
    </location>
</feature>
<feature type="transmembrane region" description="Helical" evidence="6">
    <location>
        <begin position="196"/>
        <end position="220"/>
    </location>
</feature>
<keyword evidence="2 6" id="KW-0812">Transmembrane</keyword>
<accession>A0ABP0CTV5</accession>
<dbReference type="Gene3D" id="1.20.1250.20">
    <property type="entry name" value="MFS general substrate transporter like domains"/>
    <property type="match status" value="1"/>
</dbReference>
<dbReference type="SUPFAM" id="SSF103473">
    <property type="entry name" value="MFS general substrate transporter"/>
    <property type="match status" value="1"/>
</dbReference>
<dbReference type="Proteomes" id="UP001642406">
    <property type="component" value="Unassembled WGS sequence"/>
</dbReference>
<evidence type="ECO:0000313" key="8">
    <source>
        <dbReference type="EMBL" id="CAK7234395.1"/>
    </source>
</evidence>
<dbReference type="PROSITE" id="PS50850">
    <property type="entry name" value="MFS"/>
    <property type="match status" value="1"/>
</dbReference>
<feature type="region of interest" description="Disordered" evidence="5">
    <location>
        <begin position="1"/>
        <end position="83"/>
    </location>
</feature>
<evidence type="ECO:0000256" key="6">
    <source>
        <dbReference type="SAM" id="Phobius"/>
    </source>
</evidence>
<organism evidence="8 9">
    <name type="scientific">Sporothrix bragantina</name>
    <dbReference type="NCBI Taxonomy" id="671064"/>
    <lineage>
        <taxon>Eukaryota</taxon>
        <taxon>Fungi</taxon>
        <taxon>Dikarya</taxon>
        <taxon>Ascomycota</taxon>
        <taxon>Pezizomycotina</taxon>
        <taxon>Sordariomycetes</taxon>
        <taxon>Sordariomycetidae</taxon>
        <taxon>Ophiostomatales</taxon>
        <taxon>Ophiostomataceae</taxon>
        <taxon>Sporothrix</taxon>
    </lineage>
</organism>
<evidence type="ECO:0000256" key="4">
    <source>
        <dbReference type="ARBA" id="ARBA00023136"/>
    </source>
</evidence>
<evidence type="ECO:0000256" key="2">
    <source>
        <dbReference type="ARBA" id="ARBA00022692"/>
    </source>
</evidence>
<feature type="transmembrane region" description="Helical" evidence="6">
    <location>
        <begin position="424"/>
        <end position="448"/>
    </location>
</feature>
<comment type="caution">
    <text evidence="8">The sequence shown here is derived from an EMBL/GenBank/DDBJ whole genome shotgun (WGS) entry which is preliminary data.</text>
</comment>
<dbReference type="PANTHER" id="PTHR23502:SF33">
    <property type="entry name" value="MAJOR FACILITATOR SUPERFAMILY (MFS) PROFILE DOMAIN-CONTAINING PROTEIN-RELATED"/>
    <property type="match status" value="1"/>
</dbReference>
<proteinExistence type="predicted"/>
<keyword evidence="9" id="KW-1185">Reference proteome</keyword>
<evidence type="ECO:0000256" key="3">
    <source>
        <dbReference type="ARBA" id="ARBA00022989"/>
    </source>
</evidence>
<feature type="transmembrane region" description="Helical" evidence="6">
    <location>
        <begin position="232"/>
        <end position="249"/>
    </location>
</feature>
<protein>
    <recommendedName>
        <fullName evidence="7">Major facilitator superfamily (MFS) profile domain-containing protein</fullName>
    </recommendedName>
</protein>
<name>A0ABP0CTV5_9PEZI</name>
<keyword evidence="4 6" id="KW-0472">Membrane</keyword>
<reference evidence="8 9" key="1">
    <citation type="submission" date="2024-01" db="EMBL/GenBank/DDBJ databases">
        <authorList>
            <person name="Allen C."/>
            <person name="Tagirdzhanova G."/>
        </authorList>
    </citation>
    <scope>NUCLEOTIDE SEQUENCE [LARGE SCALE GENOMIC DNA]</scope>
</reference>